<evidence type="ECO:0000256" key="1">
    <source>
        <dbReference type="ARBA" id="ARBA00005820"/>
    </source>
</evidence>
<comment type="caution">
    <text evidence="6">The sequence shown here is derived from an EMBL/GenBank/DDBJ whole genome shotgun (WGS) entry which is preliminary data.</text>
</comment>
<reference evidence="6 7" key="1">
    <citation type="submission" date="2019-10" db="EMBL/GenBank/DDBJ databases">
        <title>Whole genome shotgun sequence of Acrocarpospora corrugata NBRC 13972.</title>
        <authorList>
            <person name="Ichikawa N."/>
            <person name="Kimura A."/>
            <person name="Kitahashi Y."/>
            <person name="Komaki H."/>
            <person name="Oguchi A."/>
        </authorList>
    </citation>
    <scope>NUCLEOTIDE SEQUENCE [LARGE SCALE GENOMIC DNA]</scope>
    <source>
        <strain evidence="6 7">NBRC 13972</strain>
    </source>
</reference>
<name>A0A5M3WFB4_9ACTN</name>
<feature type="DNA-binding region" description="OmpR/PhoB-type" evidence="4">
    <location>
        <begin position="1"/>
        <end position="86"/>
    </location>
</feature>
<dbReference type="InterPro" id="IPR016032">
    <property type="entry name" value="Sig_transdc_resp-reg_C-effctor"/>
</dbReference>
<evidence type="ECO:0000256" key="2">
    <source>
        <dbReference type="ARBA" id="ARBA00023125"/>
    </source>
</evidence>
<dbReference type="SMART" id="SM01043">
    <property type="entry name" value="BTAD"/>
    <property type="match status" value="1"/>
</dbReference>
<keyword evidence="2 4" id="KW-0238">DNA-binding</keyword>
<dbReference type="Pfam" id="PF13424">
    <property type="entry name" value="TPR_12"/>
    <property type="match status" value="2"/>
</dbReference>
<dbReference type="InterPro" id="IPR019734">
    <property type="entry name" value="TPR_rpt"/>
</dbReference>
<dbReference type="Gene3D" id="3.40.50.300">
    <property type="entry name" value="P-loop containing nucleotide triphosphate hydrolases"/>
    <property type="match status" value="1"/>
</dbReference>
<dbReference type="Pfam" id="PF03704">
    <property type="entry name" value="BTAD"/>
    <property type="match status" value="1"/>
</dbReference>
<feature type="domain" description="OmpR/PhoB-type" evidence="5">
    <location>
        <begin position="1"/>
        <end position="86"/>
    </location>
</feature>
<dbReference type="PROSITE" id="PS51755">
    <property type="entry name" value="OMPR_PHOB"/>
    <property type="match status" value="1"/>
</dbReference>
<organism evidence="6 7">
    <name type="scientific">Acrocarpospora corrugata</name>
    <dbReference type="NCBI Taxonomy" id="35763"/>
    <lineage>
        <taxon>Bacteria</taxon>
        <taxon>Bacillati</taxon>
        <taxon>Actinomycetota</taxon>
        <taxon>Actinomycetes</taxon>
        <taxon>Streptosporangiales</taxon>
        <taxon>Streptosporangiaceae</taxon>
        <taxon>Acrocarpospora</taxon>
    </lineage>
</organism>
<dbReference type="Gene3D" id="1.25.40.10">
    <property type="entry name" value="Tetratricopeptide repeat domain"/>
    <property type="match status" value="2"/>
</dbReference>
<dbReference type="PANTHER" id="PTHR47691">
    <property type="entry name" value="REGULATOR-RELATED"/>
    <property type="match status" value="1"/>
</dbReference>
<sequence length="1084" mass="118636">MLGPLDVTHDGQNVFIGAAHKPRLVLAVLLSRSGQTVSIDRLINAVWGDSPPTSARQNIHLYVHQLRRAIGARWITRQTSGYTITAGDHLDAVRFRDLTSEGSRALADGDPELADGILSTALNLWRGPAFAEFGDCELIAEEALQLDQLRLITYEQWAEAELLLGRNRDLIVPLAELAQAHPYREGLQAHLMVALNRSGRQAEALEVFRQTRALLSEQLGIEPGPTLQRLHQDILRGDARLVTPEPAVPVTIRDADPVRAYSPLPVPRELPANIPGFIGREDALEALDAMAPDGAEDGADPVAISVITGTAGVGKTGLVLRWAHRMADRFPDGQLYLNLQGYSPGTPVRPREALAGFLRALGMSPDQVPVEATEAAARYRSLMAGRRFLVVLDNASSADQVRPLLPGNPGCAVLVTSRERLTGLVAREGAQRITLDVLIPAEAEALLAHLIGAERARAEPAALTELAVVCAYLPLALRIAAAHLLDRPDYSIAKYAEDLRAGNPLTALRIEGDEETAVSAAFDLSYRTLPASVQRVFRRLGVVACHDFTPNSAAALADLSVPEAASALDRLSRVHLVDQHRPGRFNLHDLLRRYASDRSDTEDGEEDRTQARDKLFDWYLSMVTTAAKVLYPGMLQLQVPSQAPQHVDIDTPAAARAWLDDEHHNLIAAIGHAVRHGPRPMAWLLADRLRGHHNFSRNMVDWLTAARAALAAAYAEKDERALAASLLNLAHAYYCLARYDRAINYLIRAITLSGRSGWTEGEVSALHNLSTTLMVVGRPEEASRHLSRALELYSLLGSQQGRAKLLNNLANACRQSGRLREGLTYAIQALTLTRETSAPRDEAVAITTMGELYHQLGRLDDSADTLTIALARHQELGDRYLEADTLAWLAMVHCDAGRLDQARSSAQTALEIARDIGDRFTEAQALNTLASIKIYTGHFDDSVHLHSTALRIAEEINAHTPWGEALLGLGVAHQHTGELTAAMGYAEQALKLANHPHFSVIEGRALTLFAYIHHGQGLFTEASRYGVLALENHRETGYRIGEAHTEAILARISRDPTEAEPHRQLAIRLYREIGAPVPKELRRA</sequence>
<dbReference type="SMART" id="SM00028">
    <property type="entry name" value="TPR"/>
    <property type="match status" value="8"/>
</dbReference>
<dbReference type="GO" id="GO:0006355">
    <property type="term" value="P:regulation of DNA-templated transcription"/>
    <property type="evidence" value="ECO:0007669"/>
    <property type="project" value="InterPro"/>
</dbReference>
<dbReference type="AlphaFoldDB" id="A0A5M3WFB4"/>
<dbReference type="SUPFAM" id="SSF52540">
    <property type="entry name" value="P-loop containing nucleoside triphosphate hydrolases"/>
    <property type="match status" value="1"/>
</dbReference>
<dbReference type="SUPFAM" id="SSF46894">
    <property type="entry name" value="C-terminal effector domain of the bipartite response regulators"/>
    <property type="match status" value="1"/>
</dbReference>
<dbReference type="Pfam" id="PF13176">
    <property type="entry name" value="TPR_7"/>
    <property type="match status" value="1"/>
</dbReference>
<keyword evidence="7" id="KW-1185">Reference proteome</keyword>
<accession>A0A5M3WFB4</accession>
<dbReference type="Pfam" id="PF00486">
    <property type="entry name" value="Trans_reg_C"/>
    <property type="match status" value="1"/>
</dbReference>
<dbReference type="Gene3D" id="1.10.10.10">
    <property type="entry name" value="Winged helix-like DNA-binding domain superfamily/Winged helix DNA-binding domain"/>
    <property type="match status" value="1"/>
</dbReference>
<dbReference type="GO" id="GO:0000160">
    <property type="term" value="P:phosphorelay signal transduction system"/>
    <property type="evidence" value="ECO:0007669"/>
    <property type="project" value="InterPro"/>
</dbReference>
<evidence type="ECO:0000313" key="6">
    <source>
        <dbReference type="EMBL" id="GES05751.1"/>
    </source>
</evidence>
<dbReference type="GO" id="GO:0043531">
    <property type="term" value="F:ADP binding"/>
    <property type="evidence" value="ECO:0007669"/>
    <property type="project" value="InterPro"/>
</dbReference>
<dbReference type="SUPFAM" id="SSF48452">
    <property type="entry name" value="TPR-like"/>
    <property type="match status" value="3"/>
</dbReference>
<feature type="repeat" description="TPR" evidence="3">
    <location>
        <begin position="723"/>
        <end position="756"/>
    </location>
</feature>
<dbReference type="EMBL" id="BLAD01000111">
    <property type="protein sequence ID" value="GES05751.1"/>
    <property type="molecule type" value="Genomic_DNA"/>
</dbReference>
<evidence type="ECO:0000256" key="4">
    <source>
        <dbReference type="PROSITE-ProRule" id="PRU01091"/>
    </source>
</evidence>
<dbReference type="Proteomes" id="UP000334990">
    <property type="component" value="Unassembled WGS sequence"/>
</dbReference>
<dbReference type="CDD" id="cd15831">
    <property type="entry name" value="BTAD"/>
    <property type="match status" value="1"/>
</dbReference>
<dbReference type="InterPro" id="IPR027417">
    <property type="entry name" value="P-loop_NTPase"/>
</dbReference>
<evidence type="ECO:0000313" key="7">
    <source>
        <dbReference type="Proteomes" id="UP000334990"/>
    </source>
</evidence>
<keyword evidence="3" id="KW-0802">TPR repeat</keyword>
<dbReference type="PROSITE" id="PS50005">
    <property type="entry name" value="TPR"/>
    <property type="match status" value="1"/>
</dbReference>
<gene>
    <name evidence="6" type="ORF">Acor_78200</name>
</gene>
<dbReference type="SMART" id="SM00862">
    <property type="entry name" value="Trans_reg_C"/>
    <property type="match status" value="1"/>
</dbReference>
<dbReference type="InterPro" id="IPR036388">
    <property type="entry name" value="WH-like_DNA-bd_sf"/>
</dbReference>
<evidence type="ECO:0000259" key="5">
    <source>
        <dbReference type="PROSITE" id="PS51755"/>
    </source>
</evidence>
<dbReference type="InterPro" id="IPR011990">
    <property type="entry name" value="TPR-like_helical_dom_sf"/>
</dbReference>
<protein>
    <submittedName>
        <fullName evidence="6">SARP family transcriptional regulator</fullName>
    </submittedName>
</protein>
<comment type="similarity">
    <text evidence="1">Belongs to the AfsR/DnrI/RedD regulatory family.</text>
</comment>
<proteinExistence type="inferred from homology"/>
<dbReference type="PRINTS" id="PR00364">
    <property type="entry name" value="DISEASERSIST"/>
</dbReference>
<dbReference type="InterPro" id="IPR005158">
    <property type="entry name" value="BTAD"/>
</dbReference>
<dbReference type="InterPro" id="IPR001867">
    <property type="entry name" value="OmpR/PhoB-type_DNA-bd"/>
</dbReference>
<evidence type="ECO:0000256" key="3">
    <source>
        <dbReference type="PROSITE-ProRule" id="PRU00339"/>
    </source>
</evidence>
<dbReference type="PANTHER" id="PTHR47691:SF3">
    <property type="entry name" value="HTH-TYPE TRANSCRIPTIONAL REGULATOR RV0890C-RELATED"/>
    <property type="match status" value="1"/>
</dbReference>
<dbReference type="GO" id="GO:0003677">
    <property type="term" value="F:DNA binding"/>
    <property type="evidence" value="ECO:0007669"/>
    <property type="project" value="UniProtKB-UniRule"/>
</dbReference>